<reference evidence="1" key="1">
    <citation type="submission" date="2022-08" db="EMBL/GenBank/DDBJ databases">
        <title>Genomic Encyclopedia of Type Strains, Phase V (KMG-V): Genome sequencing to study the core and pangenomes of soil and plant-associated prokaryotes.</title>
        <authorList>
            <person name="Whitman W."/>
        </authorList>
    </citation>
    <scope>NUCLEOTIDE SEQUENCE</scope>
    <source>
        <strain evidence="1">SP3012</strain>
    </source>
</reference>
<evidence type="ECO:0000313" key="2">
    <source>
        <dbReference type="Proteomes" id="UP001155040"/>
    </source>
</evidence>
<evidence type="ECO:0000313" key="1">
    <source>
        <dbReference type="EMBL" id="MCS4038346.1"/>
    </source>
</evidence>
<gene>
    <name evidence="1" type="ORF">GGQ01_003438</name>
</gene>
<dbReference type="AlphaFoldDB" id="A0A840EJI0"/>
<proteinExistence type="predicted"/>
<dbReference type="Proteomes" id="UP001155040">
    <property type="component" value="Unassembled WGS sequence"/>
</dbReference>
<dbReference type="EMBL" id="JANUBF010000063">
    <property type="protein sequence ID" value="MCS4038346.1"/>
    <property type="molecule type" value="Genomic_DNA"/>
</dbReference>
<name>A0A840EJI0_9BACT</name>
<comment type="caution">
    <text evidence="1">The sequence shown here is derived from an EMBL/GenBank/DDBJ whole genome shotgun (WGS) entry which is preliminary data.</text>
</comment>
<feature type="non-terminal residue" evidence="1">
    <location>
        <position position="1"/>
    </location>
</feature>
<organism evidence="1 2">
    <name type="scientific">Salinibacter ruber</name>
    <dbReference type="NCBI Taxonomy" id="146919"/>
    <lineage>
        <taxon>Bacteria</taxon>
        <taxon>Pseudomonadati</taxon>
        <taxon>Rhodothermota</taxon>
        <taxon>Rhodothermia</taxon>
        <taxon>Rhodothermales</taxon>
        <taxon>Salinibacteraceae</taxon>
        <taxon>Salinibacter</taxon>
    </lineage>
</organism>
<accession>A0A840EJI0</accession>
<protein>
    <submittedName>
        <fullName evidence="1">Uncharacterized protein</fullName>
    </submittedName>
</protein>
<sequence>YDQLEARYPAETQASLQEIRDGLSGA</sequence>